<dbReference type="RefSeq" id="WP_011308627.1">
    <property type="nucleotide sequence ID" value="NZ_CP009526.1"/>
</dbReference>
<dbReference type="EMBL" id="CP009526">
    <property type="protein sequence ID" value="AKB50263.1"/>
    <property type="molecule type" value="Genomic_DNA"/>
</dbReference>
<sequence length="331" mass="37036">MKNRVLSVFLIFFLFVALVTVASAGTETQLTQDERLTSGISFYDNHVFWTESAGNGVHAYDLTTRKRTDIEGGHAVESLTHTHGNKVVWTDADGKADSVYMYDVSTGNETKIASERRAPDIYGNYIVYTDSNYYSGQDHQNNGIYLYNLNTNNETKIVTVHGYPAITVHSYPAIYDKTVVWSQANNSSGYDICMYDICTHQTSTITTTNSSGYESQGLDIYGNVVVWIESGNLYMYDITAHKVTQVTNSGNAIDPAIYGKRIVYTLNRPHSFGVGDIYMYEMSTAKTTRITTSTCAFNPSIYGDKIVYADGRNSESPDVRDIYLYDLKPKN</sequence>
<organism evidence="1 2">
    <name type="scientific">Methanosarcina barkeri str. Wiesmoor</name>
    <dbReference type="NCBI Taxonomy" id="1434109"/>
    <lineage>
        <taxon>Archaea</taxon>
        <taxon>Methanobacteriati</taxon>
        <taxon>Methanobacteriota</taxon>
        <taxon>Stenosarchaea group</taxon>
        <taxon>Methanomicrobia</taxon>
        <taxon>Methanosarcinales</taxon>
        <taxon>Methanosarcinaceae</taxon>
        <taxon>Methanosarcina</taxon>
    </lineage>
</organism>
<evidence type="ECO:0000313" key="1">
    <source>
        <dbReference type="EMBL" id="AKB50263.1"/>
    </source>
</evidence>
<dbReference type="PATRIC" id="fig|1434109.4.peg.1246"/>
<dbReference type="Proteomes" id="UP000033038">
    <property type="component" value="Chromosome"/>
</dbReference>
<dbReference type="Gene3D" id="2.120.10.30">
    <property type="entry name" value="TolB, C-terminal domain"/>
    <property type="match status" value="1"/>
</dbReference>
<reference evidence="1 2" key="1">
    <citation type="submission" date="2014-07" db="EMBL/GenBank/DDBJ databases">
        <title>Methanogenic archaea and the global carbon cycle.</title>
        <authorList>
            <person name="Henriksen J.R."/>
            <person name="Luke J."/>
            <person name="Reinhart S."/>
            <person name="Benedict M.N."/>
            <person name="Youngblut N.D."/>
            <person name="Metcalf M.E."/>
            <person name="Whitaker R.J."/>
            <person name="Metcalf W.W."/>
        </authorList>
    </citation>
    <scope>NUCLEOTIDE SEQUENCE [LARGE SCALE GENOMIC DNA]</scope>
    <source>
        <strain evidence="1 2">Wiesmoor</strain>
    </source>
</reference>
<name>A0A0E3QJN8_METBA</name>
<dbReference type="PANTHER" id="PTHR36842:SF1">
    <property type="entry name" value="PROTEIN TOLB"/>
    <property type="match status" value="1"/>
</dbReference>
<dbReference type="GeneID" id="24822452"/>
<dbReference type="HOGENOM" id="CLU_009318_6_0_2"/>
<dbReference type="PANTHER" id="PTHR36842">
    <property type="entry name" value="PROTEIN TOLB HOMOLOG"/>
    <property type="match status" value="1"/>
</dbReference>
<dbReference type="KEGG" id="mbw:MSBRW_1010"/>
<dbReference type="SUPFAM" id="SSF63825">
    <property type="entry name" value="YWTD domain"/>
    <property type="match status" value="1"/>
</dbReference>
<gene>
    <name evidence="1" type="ORF">MSBRW_1010</name>
</gene>
<dbReference type="AlphaFoldDB" id="A0A0E3QJN8"/>
<evidence type="ECO:0000313" key="2">
    <source>
        <dbReference type="Proteomes" id="UP000033038"/>
    </source>
</evidence>
<protein>
    <submittedName>
        <fullName evidence="1">Chitin binding protein</fullName>
    </submittedName>
</protein>
<proteinExistence type="predicted"/>
<dbReference type="InterPro" id="IPR027618">
    <property type="entry name" value="Beta_prop_Msarc"/>
</dbReference>
<dbReference type="NCBIfam" id="TIGR04275">
    <property type="entry name" value="beta_prop_Msarc"/>
    <property type="match status" value="1"/>
</dbReference>
<dbReference type="InterPro" id="IPR011042">
    <property type="entry name" value="6-blade_b-propeller_TolB-like"/>
</dbReference>
<accession>A0A0E3QJN8</accession>
<dbReference type="SUPFAM" id="SSF69304">
    <property type="entry name" value="Tricorn protease N-terminal domain"/>
    <property type="match status" value="1"/>
</dbReference>